<feature type="transmembrane region" description="Helical" evidence="1">
    <location>
        <begin position="297"/>
        <end position="316"/>
    </location>
</feature>
<name>A0A1B9Y3K7_9FLAO</name>
<feature type="transmembrane region" description="Helical" evidence="1">
    <location>
        <begin position="610"/>
        <end position="628"/>
    </location>
</feature>
<dbReference type="RefSeq" id="WP_068703698.1">
    <property type="nucleotide sequence ID" value="NZ_MAKX01000001.1"/>
</dbReference>
<dbReference type="InterPro" id="IPR009628">
    <property type="entry name" value="Phage_tape_measure_N"/>
</dbReference>
<gene>
    <name evidence="3" type="ORF">BA195_06815</name>
</gene>
<keyword evidence="1" id="KW-0472">Membrane</keyword>
<dbReference type="Pfam" id="PF06791">
    <property type="entry name" value="TMP_2"/>
    <property type="match status" value="1"/>
</dbReference>
<keyword evidence="1" id="KW-1133">Transmembrane helix</keyword>
<evidence type="ECO:0000256" key="1">
    <source>
        <dbReference type="SAM" id="Phobius"/>
    </source>
</evidence>
<proteinExistence type="predicted"/>
<dbReference type="AlphaFoldDB" id="A0A1B9Y3K7"/>
<keyword evidence="1" id="KW-0812">Transmembrane</keyword>
<reference evidence="3 4" key="1">
    <citation type="submission" date="2016-06" db="EMBL/GenBank/DDBJ databases">
        <title>Draft Genome Sequence of Tenacibaculum soleae UCD-KL19.</title>
        <authorList>
            <person name="Eisen J.A."/>
            <person name="Coil D.A."/>
            <person name="Lujan K.M."/>
        </authorList>
    </citation>
    <scope>NUCLEOTIDE SEQUENCE [LARGE SCALE GENOMIC DNA]</scope>
    <source>
        <strain evidence="3 4">UCD-KL19</strain>
    </source>
</reference>
<dbReference type="OrthoDB" id="1414895at2"/>
<feature type="domain" description="Bacteriophage tail tape measure N-terminal" evidence="2">
    <location>
        <begin position="25"/>
        <end position="167"/>
    </location>
</feature>
<comment type="caution">
    <text evidence="3">The sequence shown here is derived from an EMBL/GenBank/DDBJ whole genome shotgun (WGS) entry which is preliminary data.</text>
</comment>
<dbReference type="STRING" id="447689.BA195_06815"/>
<evidence type="ECO:0000313" key="3">
    <source>
        <dbReference type="EMBL" id="OCK44383.1"/>
    </source>
</evidence>
<evidence type="ECO:0000313" key="4">
    <source>
        <dbReference type="Proteomes" id="UP000093186"/>
    </source>
</evidence>
<sequence>MSLANVNIKFTADLKQFSDKIQNANRSIQKVGKRMQSVGKGLSVGLTAPLVAFSAVALKNWDKQEKAIAQVENGLKTTGGSVGFVSAELQKMASDLQNSSLFGDEDILQGVTTQLLTFTNIAGEQFKRTQLAALDLSAKLGTDLKSSSIQLGKALNDPVANLSALSRSGIQFSTEQKTVIKSLVETNRLADAQTIILDELAKQYGGSAEAAAKAGLGPFKQLSNTIGDLTEDFGKIIGEALLPFVASVKNIASGFQSLSPATKKFIVVLGGVAAAIGPMLVLAGTVLPAIVTGLGLVLSPVGLVVAALAGIGVVIYKYWEPIKQTLVDIANYFVDLYNESTVFRVAVEGVVLVFKNMWAAAKFVFTSIGDYLSALATDFSTKFKLIGAVMKAALTGNFKEIPKIFEQYKNDTANGMLSLAKDVKDNWGNLMVDVTDNVNTALDNIGKRGKITLSKNNVDVSGVVDKIKDISPVVVPTKLGGATGRKKATDSLAGQRGKDGRITQNLDLGLSKGISAEGEALDTSLNSVQDKLIDFSGQTSDILTGAANNFASNFGEIIGGLMSGTVSMGDIAGLLLQTIGDLATQLGEAAIAIGIGMIAIKAAFSNPFTAIAAGVALVAVGAIISGIASQFSGGGNDAGAFANGGVVGGNSPIGDKLFARVNSGEMILNTSQQRNLNNMISPASQMLEVVLGGQITADAGKLQFVLDKYNTKKQRRK</sequence>
<organism evidence="3 4">
    <name type="scientific">Tenacibaculum soleae</name>
    <dbReference type="NCBI Taxonomy" id="447689"/>
    <lineage>
        <taxon>Bacteria</taxon>
        <taxon>Pseudomonadati</taxon>
        <taxon>Bacteroidota</taxon>
        <taxon>Flavobacteriia</taxon>
        <taxon>Flavobacteriales</taxon>
        <taxon>Flavobacteriaceae</taxon>
        <taxon>Tenacibaculum</taxon>
    </lineage>
</organism>
<evidence type="ECO:0000259" key="2">
    <source>
        <dbReference type="Pfam" id="PF06791"/>
    </source>
</evidence>
<dbReference type="Proteomes" id="UP000093186">
    <property type="component" value="Unassembled WGS sequence"/>
</dbReference>
<dbReference type="EMBL" id="MAKX01000001">
    <property type="protein sequence ID" value="OCK44383.1"/>
    <property type="molecule type" value="Genomic_DNA"/>
</dbReference>
<feature type="transmembrane region" description="Helical" evidence="1">
    <location>
        <begin position="265"/>
        <end position="291"/>
    </location>
</feature>
<protein>
    <recommendedName>
        <fullName evidence="2">Bacteriophage tail tape measure N-terminal domain-containing protein</fullName>
    </recommendedName>
</protein>
<keyword evidence="4" id="KW-1185">Reference proteome</keyword>
<accession>A0A1B9Y3K7</accession>